<comment type="caution">
    <text evidence="3">The sequence shown here is derived from an EMBL/GenBank/DDBJ whole genome shotgun (WGS) entry which is preliminary data.</text>
</comment>
<reference evidence="3" key="2">
    <citation type="submission" date="2023-04" db="EMBL/GenBank/DDBJ databases">
        <authorList>
            <person name="Bu L."/>
            <person name="Lu L."/>
            <person name="Laidemitt M.R."/>
            <person name="Zhang S.M."/>
            <person name="Mutuku M."/>
            <person name="Mkoji G."/>
            <person name="Steinauer M."/>
            <person name="Loker E.S."/>
        </authorList>
    </citation>
    <scope>NUCLEOTIDE SEQUENCE</scope>
    <source>
        <strain evidence="3">KasaAsao</strain>
        <tissue evidence="3">Whole Snail</tissue>
    </source>
</reference>
<feature type="signal peptide" evidence="2">
    <location>
        <begin position="1"/>
        <end position="18"/>
    </location>
</feature>
<feature type="transmembrane region" description="Helical" evidence="1">
    <location>
        <begin position="324"/>
        <end position="347"/>
    </location>
</feature>
<proteinExistence type="predicted"/>
<keyword evidence="2" id="KW-0732">Signal</keyword>
<evidence type="ECO:0008006" key="5">
    <source>
        <dbReference type="Google" id="ProtNLM"/>
    </source>
</evidence>
<keyword evidence="1" id="KW-0812">Transmembrane</keyword>
<accession>A0AAD8C1W2</accession>
<keyword evidence="1" id="KW-0472">Membrane</keyword>
<evidence type="ECO:0000313" key="3">
    <source>
        <dbReference type="EMBL" id="KAK0064193.1"/>
    </source>
</evidence>
<keyword evidence="1" id="KW-1133">Transmembrane helix</keyword>
<organism evidence="3 4">
    <name type="scientific">Biomphalaria pfeifferi</name>
    <name type="common">Bloodfluke planorb</name>
    <name type="synonym">Freshwater snail</name>
    <dbReference type="NCBI Taxonomy" id="112525"/>
    <lineage>
        <taxon>Eukaryota</taxon>
        <taxon>Metazoa</taxon>
        <taxon>Spiralia</taxon>
        <taxon>Lophotrochozoa</taxon>
        <taxon>Mollusca</taxon>
        <taxon>Gastropoda</taxon>
        <taxon>Heterobranchia</taxon>
        <taxon>Euthyneura</taxon>
        <taxon>Panpulmonata</taxon>
        <taxon>Hygrophila</taxon>
        <taxon>Lymnaeoidea</taxon>
        <taxon>Planorbidae</taxon>
        <taxon>Biomphalaria</taxon>
    </lineage>
</organism>
<reference evidence="3" key="1">
    <citation type="journal article" date="2023" name="PLoS Negl. Trop. Dis.">
        <title>A genome sequence for Biomphalaria pfeifferi, the major vector snail for the human-infecting parasite Schistosoma mansoni.</title>
        <authorList>
            <person name="Bu L."/>
            <person name="Lu L."/>
            <person name="Laidemitt M.R."/>
            <person name="Zhang S.M."/>
            <person name="Mutuku M."/>
            <person name="Mkoji G."/>
            <person name="Steinauer M."/>
            <person name="Loker E.S."/>
        </authorList>
    </citation>
    <scope>NUCLEOTIDE SEQUENCE</scope>
    <source>
        <strain evidence="3">KasaAsao</strain>
    </source>
</reference>
<gene>
    <name evidence="3" type="ORF">Bpfe_006378</name>
</gene>
<dbReference type="Proteomes" id="UP001233172">
    <property type="component" value="Unassembled WGS sequence"/>
</dbReference>
<sequence length="798" mass="89795">MTAQGFLIFVLSLCVAETKLVGRYTRSETSASTEPFDCKNKFDCSITVNNISYECNIGAEEKCVTFNWKNVDHDAISTESIHHYPYLSTVSIELKPSTFQGTKFEINVLKFAFQLPQLSFGQGGVAQAVMAVLHNTGSSAVMYTKPTCRIFDLTSSTLLSSDVIEQQNLTVPSECLGVDIAPGNYTLDLTTIPTNHSLLYKISWPRDERDMGDDVWVQKLIAVAAVPKERMVHVVFHPLKNVIAMVRLSLMSRHGVVKTETVLKDQTSVMFKDVADGQYRVLLSPMGNVCDKQDSVCAEEFSDMFNLDNSATPVDQYTVTTENYLIQVIILVVLSPLFLLLMIFCLYKHLKPHQGNVFLCINAVVTRKLEERISNTFSNLLTERLHAEVDIRFSYPSSESSASLADQQSSLIDPSEDVVDVTENRERRKHHYKIYLFFPSTVHCLNGSWYSKRKGSSKKQTFCGWPWTTENSGYEILTVIFSHQPTTSETICEDLSSDGHLTVLDNFSKRRTPLSSVTPSLHNMPGLVNNRLPDEDKVFYLPKDIKYFLTSFRFKTPPMASAAEESDHWKSVVSMFSKIAENQPVNDPDIDYSVITITDIDELSSVCQNTIPSRSIIAGLVPLEKCSEFSESYSNVSDFAREIQNTHASSPYHSLSQTQQHSLLLTDDEVIFRSQPAHSNSKISASFLDVLSPERTETQILRTNPQTRYYNHHFSFQPDSGQGDSFGSCQNTSEQLPVYPDNFLSINSPHILDSLDKNRSFQPDSGQGTSIQSFQNQFQDFSSYPADFVRAIIPPEPH</sequence>
<evidence type="ECO:0000313" key="4">
    <source>
        <dbReference type="Proteomes" id="UP001233172"/>
    </source>
</evidence>
<feature type="transmembrane region" description="Helical" evidence="1">
    <location>
        <begin position="434"/>
        <end position="451"/>
    </location>
</feature>
<evidence type="ECO:0000256" key="1">
    <source>
        <dbReference type="SAM" id="Phobius"/>
    </source>
</evidence>
<evidence type="ECO:0000256" key="2">
    <source>
        <dbReference type="SAM" id="SignalP"/>
    </source>
</evidence>
<dbReference type="AlphaFoldDB" id="A0AAD8C1W2"/>
<protein>
    <recommendedName>
        <fullName evidence="5">Peptidase S72 domain-containing protein</fullName>
    </recommendedName>
</protein>
<name>A0AAD8C1W2_BIOPF</name>
<feature type="chain" id="PRO_5041989734" description="Peptidase S72 domain-containing protein" evidence="2">
    <location>
        <begin position="19"/>
        <end position="798"/>
    </location>
</feature>
<keyword evidence="4" id="KW-1185">Reference proteome</keyword>
<dbReference type="EMBL" id="JASAOG010000018">
    <property type="protein sequence ID" value="KAK0064193.1"/>
    <property type="molecule type" value="Genomic_DNA"/>
</dbReference>